<dbReference type="PANTHER" id="PTHR43166">
    <property type="entry name" value="AMINO ACID IMPORT ATP-BINDING PROTEIN"/>
    <property type="match status" value="1"/>
</dbReference>
<keyword evidence="1" id="KW-0813">Transport</keyword>
<dbReference type="InterPro" id="IPR027417">
    <property type="entry name" value="P-loop_NTPase"/>
</dbReference>
<dbReference type="EMBL" id="CP029684">
    <property type="protein sequence ID" value="QAS69724.1"/>
    <property type="molecule type" value="Genomic_DNA"/>
</dbReference>
<dbReference type="GO" id="GO:0016020">
    <property type="term" value="C:membrane"/>
    <property type="evidence" value="ECO:0007669"/>
    <property type="project" value="InterPro"/>
</dbReference>
<sequence>MTDTNLIEIKNVNKIYDNGVVGLKDINLNVKKGEFIVIVGLSGAGKSTLLRSINRLHDVSSGDILIDGQSIQKATGKKLRRMRRDVAMIFQNFNLVKRASVRRNVLSGRVGYYGSFKSTLGLFKKSDVDLAVKSLQRVNLAEKFYDRADALSGGQQQRVAIARALMQEPKIMLADEPTASLDPATSTLVMDDLKSLNKDLGITVVANLHNEGLALKYGSRIIGLRAGELVFDKAVEQVSETDFDEIYGRTGQIKIKGGNK</sequence>
<keyword evidence="6" id="KW-1278">Translocase</keyword>
<keyword evidence="11" id="KW-1185">Reference proteome</keyword>
<dbReference type="InterPro" id="IPR003593">
    <property type="entry name" value="AAA+_ATPase"/>
</dbReference>
<dbReference type="Gene3D" id="3.40.50.300">
    <property type="entry name" value="P-loop containing nucleotide triphosphate hydrolases"/>
    <property type="match status" value="1"/>
</dbReference>
<dbReference type="PROSITE" id="PS50893">
    <property type="entry name" value="ABC_TRANSPORTER_2"/>
    <property type="match status" value="1"/>
</dbReference>
<keyword evidence="2" id="KW-1003">Cell membrane</keyword>
<evidence type="ECO:0000313" key="11">
    <source>
        <dbReference type="Proteomes" id="UP000286907"/>
    </source>
</evidence>
<keyword evidence="7" id="KW-0472">Membrane</keyword>
<keyword evidence="4 9" id="KW-0067">ATP-binding</keyword>
<dbReference type="GO" id="GO:0016887">
    <property type="term" value="F:ATP hydrolysis activity"/>
    <property type="evidence" value="ECO:0007669"/>
    <property type="project" value="InterPro"/>
</dbReference>
<evidence type="ECO:0000313" key="9">
    <source>
        <dbReference type="EMBL" id="MDN6900115.1"/>
    </source>
</evidence>
<dbReference type="PROSITE" id="PS00211">
    <property type="entry name" value="ABC_TRANSPORTER_1"/>
    <property type="match status" value="1"/>
</dbReference>
<evidence type="ECO:0000313" key="12">
    <source>
        <dbReference type="Proteomes" id="UP001167919"/>
    </source>
</evidence>
<dbReference type="InterPro" id="IPR012693">
    <property type="entry name" value="ABC_transpr_PhnC"/>
</dbReference>
<keyword evidence="5" id="KW-0918">Phosphonate transport</keyword>
<dbReference type="GO" id="GO:0005524">
    <property type="term" value="F:ATP binding"/>
    <property type="evidence" value="ECO:0007669"/>
    <property type="project" value="UniProtKB-KW"/>
</dbReference>
<protein>
    <submittedName>
        <fullName evidence="9">Phosphonate ABC transporter ATP-binding protein</fullName>
    </submittedName>
</protein>
<dbReference type="CDD" id="cd03256">
    <property type="entry name" value="ABC_PhnC_transporter"/>
    <property type="match status" value="1"/>
</dbReference>
<feature type="domain" description="ABC transporter" evidence="8">
    <location>
        <begin position="7"/>
        <end position="251"/>
    </location>
</feature>
<dbReference type="InterPro" id="IPR003439">
    <property type="entry name" value="ABC_transporter-like_ATP-bd"/>
</dbReference>
<evidence type="ECO:0000256" key="5">
    <source>
        <dbReference type="ARBA" id="ARBA00022885"/>
    </source>
</evidence>
<dbReference type="Proteomes" id="UP000286907">
    <property type="component" value="Chromosome"/>
</dbReference>
<dbReference type="Proteomes" id="UP001167919">
    <property type="component" value="Unassembled WGS sequence"/>
</dbReference>
<reference evidence="9" key="2">
    <citation type="submission" date="2019-01" db="EMBL/GenBank/DDBJ databases">
        <title>Oenococcus sicerae UCMA17102.</title>
        <authorList>
            <person name="Cousin F.J."/>
            <person name="Le Guellec R."/>
            <person name="Cretenet M."/>
        </authorList>
    </citation>
    <scope>NUCLEOTIDE SEQUENCE</scope>
    <source>
        <strain evidence="9">UCMA17102</strain>
    </source>
</reference>
<gene>
    <name evidence="9" type="primary">phnC</name>
    <name evidence="10" type="ORF">DLJ48_03905</name>
    <name evidence="9" type="ORF">EVC35_03730</name>
</gene>
<keyword evidence="3" id="KW-0547">Nucleotide-binding</keyword>
<reference evidence="10" key="3">
    <citation type="submission" date="2020-01" db="EMBL/GenBank/DDBJ databases">
        <authorList>
            <person name="Cousin F.J."/>
            <person name="Le Guellec R."/>
            <person name="Cretenet M."/>
        </authorList>
    </citation>
    <scope>NUCLEOTIDE SEQUENCE</scope>
    <source>
        <strain evidence="10">UCMA 15228</strain>
    </source>
</reference>
<dbReference type="PANTHER" id="PTHR43166:SF6">
    <property type="entry name" value="PHOSPHONATES IMPORT ATP-BINDING PROTEIN PHNC"/>
    <property type="match status" value="1"/>
</dbReference>
<dbReference type="Pfam" id="PF00005">
    <property type="entry name" value="ABC_tran"/>
    <property type="match status" value="1"/>
</dbReference>
<evidence type="ECO:0000256" key="1">
    <source>
        <dbReference type="ARBA" id="ARBA00022448"/>
    </source>
</evidence>
<evidence type="ECO:0000256" key="6">
    <source>
        <dbReference type="ARBA" id="ARBA00022967"/>
    </source>
</evidence>
<dbReference type="RefSeq" id="WP_128687078.1">
    <property type="nucleotide sequence ID" value="NZ_CP029684.2"/>
</dbReference>
<evidence type="ECO:0000256" key="7">
    <source>
        <dbReference type="ARBA" id="ARBA00023136"/>
    </source>
</evidence>
<name>A0AAJ1R9S2_9LACO</name>
<dbReference type="GO" id="GO:0015416">
    <property type="term" value="F:ABC-type phosphonate transporter activity"/>
    <property type="evidence" value="ECO:0007669"/>
    <property type="project" value="InterPro"/>
</dbReference>
<dbReference type="InterPro" id="IPR050086">
    <property type="entry name" value="MetN_ABC_transporter-like"/>
</dbReference>
<dbReference type="SUPFAM" id="SSF52540">
    <property type="entry name" value="P-loop containing nucleoside triphosphate hydrolases"/>
    <property type="match status" value="1"/>
</dbReference>
<dbReference type="SMART" id="SM00382">
    <property type="entry name" value="AAA"/>
    <property type="match status" value="1"/>
</dbReference>
<dbReference type="NCBIfam" id="TIGR02315">
    <property type="entry name" value="ABC_phnC"/>
    <property type="match status" value="1"/>
</dbReference>
<dbReference type="AlphaFoldDB" id="A0AAJ1R9S2"/>
<evidence type="ECO:0000313" key="10">
    <source>
        <dbReference type="EMBL" id="QAS69724.1"/>
    </source>
</evidence>
<dbReference type="EMBL" id="SDWY01000002">
    <property type="protein sequence ID" value="MDN6900115.1"/>
    <property type="molecule type" value="Genomic_DNA"/>
</dbReference>
<evidence type="ECO:0000256" key="3">
    <source>
        <dbReference type="ARBA" id="ARBA00022741"/>
    </source>
</evidence>
<reference evidence="10 11" key="1">
    <citation type="journal article" date="2019" name="Syst. Appl. Microbiol.">
        <title>Oenococcus sicerae sp. nov., isolated from French cider.</title>
        <authorList>
            <person name="Cousin F.J."/>
            <person name="Le Guellec R."/>
            <person name="Chagnot C."/>
            <person name="Goux D."/>
            <person name="Dalmasso M."/>
            <person name="Laplace J.M."/>
            <person name="Cretenet M."/>
        </authorList>
    </citation>
    <scope>NUCLEOTIDE SEQUENCE [LARGE SCALE GENOMIC DNA]</scope>
    <source>
        <strain evidence="10 11">UCMA 15228</strain>
    </source>
</reference>
<evidence type="ECO:0000259" key="8">
    <source>
        <dbReference type="PROSITE" id="PS50893"/>
    </source>
</evidence>
<evidence type="ECO:0000256" key="4">
    <source>
        <dbReference type="ARBA" id="ARBA00022840"/>
    </source>
</evidence>
<accession>A0AAJ1R9S2</accession>
<evidence type="ECO:0000256" key="2">
    <source>
        <dbReference type="ARBA" id="ARBA00022475"/>
    </source>
</evidence>
<dbReference type="InterPro" id="IPR017871">
    <property type="entry name" value="ABC_transporter-like_CS"/>
</dbReference>
<organism evidence="9 12">
    <name type="scientific">Oenococcus sicerae</name>
    <dbReference type="NCBI Taxonomy" id="2203724"/>
    <lineage>
        <taxon>Bacteria</taxon>
        <taxon>Bacillati</taxon>
        <taxon>Bacillota</taxon>
        <taxon>Bacilli</taxon>
        <taxon>Lactobacillales</taxon>
        <taxon>Lactobacillaceae</taxon>
        <taxon>Oenococcus</taxon>
    </lineage>
</organism>
<proteinExistence type="predicted"/>